<evidence type="ECO:0000313" key="3">
    <source>
        <dbReference type="Proteomes" id="UP000029221"/>
    </source>
</evidence>
<dbReference type="Proteomes" id="UP000029221">
    <property type="component" value="Unassembled WGS sequence"/>
</dbReference>
<accession>A0A090QLK5</accession>
<feature type="domain" description="DUF4136" evidence="1">
    <location>
        <begin position="37"/>
        <end position="188"/>
    </location>
</feature>
<dbReference type="Gene3D" id="3.30.160.670">
    <property type="match status" value="1"/>
</dbReference>
<evidence type="ECO:0000313" key="2">
    <source>
        <dbReference type="EMBL" id="GAK96401.1"/>
    </source>
</evidence>
<evidence type="ECO:0000259" key="1">
    <source>
        <dbReference type="Pfam" id="PF13590"/>
    </source>
</evidence>
<dbReference type="AlphaFoldDB" id="A0A090QLK5"/>
<dbReference type="RefSeq" id="WP_338350107.1">
    <property type="nucleotide sequence ID" value="NZ_BBML01000002.1"/>
</dbReference>
<dbReference type="EMBL" id="BBML01000002">
    <property type="protein sequence ID" value="GAK96401.1"/>
    <property type="molecule type" value="Genomic_DNA"/>
</dbReference>
<comment type="caution">
    <text evidence="2">The sequence shown here is derived from an EMBL/GenBank/DDBJ whole genome shotgun (WGS) entry which is preliminary data.</text>
</comment>
<keyword evidence="2" id="KW-0449">Lipoprotein</keyword>
<keyword evidence="3" id="KW-1185">Reference proteome</keyword>
<reference evidence="2" key="1">
    <citation type="journal article" date="2014" name="Genome Announc.">
        <title>Draft Genome Sequences of Marine Flavobacterium Nonlabens Strains NR17, NR24, NR27, NR32, NR33, and Ara13.</title>
        <authorList>
            <person name="Nakanishi M."/>
            <person name="Meirelles P."/>
            <person name="Suzuki R."/>
            <person name="Takatani N."/>
            <person name="Mino S."/>
            <person name="Suda W."/>
            <person name="Oshima K."/>
            <person name="Hattori M."/>
            <person name="Ohkuma M."/>
            <person name="Hosokawa M."/>
            <person name="Miyashita K."/>
            <person name="Thompson F.L."/>
            <person name="Niwa A."/>
            <person name="Sawabe T."/>
            <person name="Sawabe T."/>
        </authorList>
    </citation>
    <scope>NUCLEOTIDE SEQUENCE [LARGE SCALE GENOMIC DNA]</scope>
    <source>
        <strain evidence="2">JCM 19294</strain>
    </source>
</reference>
<name>A0A090QLK5_9FLAO</name>
<proteinExistence type="predicted"/>
<dbReference type="Pfam" id="PF13590">
    <property type="entry name" value="DUF4136"/>
    <property type="match status" value="1"/>
</dbReference>
<dbReference type="eggNOG" id="ENOG5032YB2">
    <property type="taxonomic scope" value="Bacteria"/>
</dbReference>
<organism evidence="2 3">
    <name type="scientific">Nonlabens tegetincola</name>
    <dbReference type="NCBI Taxonomy" id="323273"/>
    <lineage>
        <taxon>Bacteria</taxon>
        <taxon>Pseudomonadati</taxon>
        <taxon>Bacteroidota</taxon>
        <taxon>Flavobacteriia</taxon>
        <taxon>Flavobacteriales</taxon>
        <taxon>Flavobacteriaceae</taxon>
        <taxon>Nonlabens</taxon>
    </lineage>
</organism>
<protein>
    <submittedName>
        <fullName evidence="2">Lipoprotein</fullName>
    </submittedName>
</protein>
<dbReference type="InterPro" id="IPR025411">
    <property type="entry name" value="DUF4136"/>
</dbReference>
<sequence length="192" mass="22013">MKVVIAFAKAQNPIAMKRFFTLLLITIVAASCQTVRVTQDYDVNADFNKYQTYAYYKQGIDEADVSELDKKRILRAIDANMQAKGFTKSQNPDFMINIFTDAKERVDVYNNWGWNVGWGWGWGGFWGGPWGNSVNRVTEGVLYIDFIDTNKKELIWQGIGTAPLKTTPQDKIERTNEMVKEILEQFPPEPAR</sequence>
<dbReference type="PROSITE" id="PS51257">
    <property type="entry name" value="PROKAR_LIPOPROTEIN"/>
    <property type="match status" value="1"/>
</dbReference>
<gene>
    <name evidence="2" type="ORF">JCM19294_1914</name>
</gene>